<dbReference type="Proteomes" id="UP000297245">
    <property type="component" value="Unassembled WGS sequence"/>
</dbReference>
<keyword evidence="4" id="KW-1185">Reference proteome</keyword>
<name>A0A4S8LCN1_DENBC</name>
<sequence>MAHPQFDPKAMVDFDSLWPRGLFPDVRIDVCEKQFPGIEIHDCVSLERNVYDLAMSQSPSSLLFVTPVEIIRVILGYLPVKDLLRCKMASKLLNEIITESSSLQFAIELAKYRMRRPLGSTSEMPYATHLYQPRTLFNHARLDARGSELNTVGGNQNITINYYYSFDPVQITRAHQRLPGNFVHEQPPSPQIQLTAQQALADPTPLANDPVQDSEKARETYRSDGFWCFKMLIAFFSCGAISPSSRQAGEGGALNGPEHSIPLSDMVNPGSRHGSSSTTPTTPSHHWPQQPGGMRIPEPIRFSSSEVHRRDSGLTSPSNPSPWTPESHITEGLASLERAHTLQFQTPMHGQSTVGSWGPATRTPVHNPEHSPASPSTTSPWILESNVTGSGARRRQTSATVTDLV</sequence>
<dbReference type="InterPro" id="IPR001810">
    <property type="entry name" value="F-box_dom"/>
</dbReference>
<evidence type="ECO:0000313" key="4">
    <source>
        <dbReference type="Proteomes" id="UP000297245"/>
    </source>
</evidence>
<proteinExistence type="predicted"/>
<dbReference type="EMBL" id="ML179487">
    <property type="protein sequence ID" value="THU86657.1"/>
    <property type="molecule type" value="Genomic_DNA"/>
</dbReference>
<dbReference type="SMART" id="SM00256">
    <property type="entry name" value="FBOX"/>
    <property type="match status" value="1"/>
</dbReference>
<feature type="domain" description="F-box" evidence="2">
    <location>
        <begin position="60"/>
        <end position="106"/>
    </location>
</feature>
<dbReference type="SUPFAM" id="SSF81383">
    <property type="entry name" value="F-box domain"/>
    <property type="match status" value="1"/>
</dbReference>
<feature type="compositionally biased region" description="Polar residues" evidence="1">
    <location>
        <begin position="373"/>
        <end position="389"/>
    </location>
</feature>
<organism evidence="3 4">
    <name type="scientific">Dendrothele bispora (strain CBS 962.96)</name>
    <dbReference type="NCBI Taxonomy" id="1314807"/>
    <lineage>
        <taxon>Eukaryota</taxon>
        <taxon>Fungi</taxon>
        <taxon>Dikarya</taxon>
        <taxon>Basidiomycota</taxon>
        <taxon>Agaricomycotina</taxon>
        <taxon>Agaricomycetes</taxon>
        <taxon>Agaricomycetidae</taxon>
        <taxon>Agaricales</taxon>
        <taxon>Agaricales incertae sedis</taxon>
        <taxon>Dendrothele</taxon>
    </lineage>
</organism>
<evidence type="ECO:0000259" key="2">
    <source>
        <dbReference type="PROSITE" id="PS50181"/>
    </source>
</evidence>
<reference evidence="3 4" key="1">
    <citation type="journal article" date="2019" name="Nat. Ecol. Evol.">
        <title>Megaphylogeny resolves global patterns of mushroom evolution.</title>
        <authorList>
            <person name="Varga T."/>
            <person name="Krizsan K."/>
            <person name="Foldi C."/>
            <person name="Dima B."/>
            <person name="Sanchez-Garcia M."/>
            <person name="Sanchez-Ramirez S."/>
            <person name="Szollosi G.J."/>
            <person name="Szarkandi J.G."/>
            <person name="Papp V."/>
            <person name="Albert L."/>
            <person name="Andreopoulos W."/>
            <person name="Angelini C."/>
            <person name="Antonin V."/>
            <person name="Barry K.W."/>
            <person name="Bougher N.L."/>
            <person name="Buchanan P."/>
            <person name="Buyck B."/>
            <person name="Bense V."/>
            <person name="Catcheside P."/>
            <person name="Chovatia M."/>
            <person name="Cooper J."/>
            <person name="Damon W."/>
            <person name="Desjardin D."/>
            <person name="Finy P."/>
            <person name="Geml J."/>
            <person name="Haridas S."/>
            <person name="Hughes K."/>
            <person name="Justo A."/>
            <person name="Karasinski D."/>
            <person name="Kautmanova I."/>
            <person name="Kiss B."/>
            <person name="Kocsube S."/>
            <person name="Kotiranta H."/>
            <person name="LaButti K.M."/>
            <person name="Lechner B.E."/>
            <person name="Liimatainen K."/>
            <person name="Lipzen A."/>
            <person name="Lukacs Z."/>
            <person name="Mihaltcheva S."/>
            <person name="Morgado L.N."/>
            <person name="Niskanen T."/>
            <person name="Noordeloos M.E."/>
            <person name="Ohm R.A."/>
            <person name="Ortiz-Santana B."/>
            <person name="Ovrebo C."/>
            <person name="Racz N."/>
            <person name="Riley R."/>
            <person name="Savchenko A."/>
            <person name="Shiryaev A."/>
            <person name="Soop K."/>
            <person name="Spirin V."/>
            <person name="Szebenyi C."/>
            <person name="Tomsovsky M."/>
            <person name="Tulloss R.E."/>
            <person name="Uehling J."/>
            <person name="Grigoriev I.V."/>
            <person name="Vagvolgyi C."/>
            <person name="Papp T."/>
            <person name="Martin F.M."/>
            <person name="Miettinen O."/>
            <person name="Hibbett D.S."/>
            <person name="Nagy L.G."/>
        </authorList>
    </citation>
    <scope>NUCLEOTIDE SEQUENCE [LARGE SCALE GENOMIC DNA]</scope>
    <source>
        <strain evidence="3 4">CBS 962.96</strain>
    </source>
</reference>
<feature type="region of interest" description="Disordered" evidence="1">
    <location>
        <begin position="348"/>
        <end position="405"/>
    </location>
</feature>
<dbReference type="InterPro" id="IPR036047">
    <property type="entry name" value="F-box-like_dom_sf"/>
</dbReference>
<feature type="compositionally biased region" description="Low complexity" evidence="1">
    <location>
        <begin position="275"/>
        <end position="284"/>
    </location>
</feature>
<feature type="region of interest" description="Disordered" evidence="1">
    <location>
        <begin position="245"/>
        <end position="328"/>
    </location>
</feature>
<dbReference type="AlphaFoldDB" id="A0A4S8LCN1"/>
<dbReference type="CDD" id="cd09917">
    <property type="entry name" value="F-box_SF"/>
    <property type="match status" value="1"/>
</dbReference>
<gene>
    <name evidence="3" type="ORF">K435DRAFT_868072</name>
</gene>
<dbReference type="PROSITE" id="PS50181">
    <property type="entry name" value="FBOX"/>
    <property type="match status" value="1"/>
</dbReference>
<evidence type="ECO:0000256" key="1">
    <source>
        <dbReference type="SAM" id="MobiDB-lite"/>
    </source>
</evidence>
<accession>A0A4S8LCN1</accession>
<evidence type="ECO:0000313" key="3">
    <source>
        <dbReference type="EMBL" id="THU86657.1"/>
    </source>
</evidence>
<protein>
    <recommendedName>
        <fullName evidence="2">F-box domain-containing protein</fullName>
    </recommendedName>
</protein>
<dbReference type="Pfam" id="PF00646">
    <property type="entry name" value="F-box"/>
    <property type="match status" value="1"/>
</dbReference>
<dbReference type="OrthoDB" id="3256413at2759"/>